<dbReference type="FunFam" id="3.40.50.2000:FF:000036">
    <property type="entry name" value="Alpha,alpha-trehalose-phosphate synthase subunit Tps2"/>
    <property type="match status" value="1"/>
</dbReference>
<dbReference type="RefSeq" id="XP_051445056.1">
    <property type="nucleotide sequence ID" value="XM_051588718.1"/>
</dbReference>
<dbReference type="GO" id="GO:0005829">
    <property type="term" value="C:cytosol"/>
    <property type="evidence" value="ECO:0007669"/>
    <property type="project" value="TreeGrafter"/>
</dbReference>
<dbReference type="InterPro" id="IPR003337">
    <property type="entry name" value="Trehalose_PPase"/>
</dbReference>
<dbReference type="SUPFAM" id="SSF53756">
    <property type="entry name" value="UDP-Glycosyltransferase/glycogen phosphorylase"/>
    <property type="match status" value="1"/>
</dbReference>
<comment type="similarity">
    <text evidence="2">In the C-terminal section; belongs to the trehalose phosphatase family.</text>
</comment>
<dbReference type="EMBL" id="MU620915">
    <property type="protein sequence ID" value="KAI8580052.1"/>
    <property type="molecule type" value="Genomic_DNA"/>
</dbReference>
<dbReference type="Pfam" id="PF00982">
    <property type="entry name" value="Glyco_transf_20"/>
    <property type="match status" value="1"/>
</dbReference>
<comment type="similarity">
    <text evidence="1">In the N-terminal section; belongs to the glycosyltransferase 20 family.</text>
</comment>
<reference evidence="3" key="1">
    <citation type="submission" date="2021-06" db="EMBL/GenBank/DDBJ databases">
        <authorList>
            <consortium name="DOE Joint Genome Institute"/>
            <person name="Mondo S.J."/>
            <person name="Amses K.R."/>
            <person name="Simmons D.R."/>
            <person name="Longcore J.E."/>
            <person name="Seto K."/>
            <person name="Alves G.H."/>
            <person name="Bonds A.E."/>
            <person name="Quandt C.A."/>
            <person name="Davis W.J."/>
            <person name="Chang Y."/>
            <person name="Letcher P.M."/>
            <person name="Powell M.J."/>
            <person name="Kuo A."/>
            <person name="Labutti K."/>
            <person name="Pangilinan J."/>
            <person name="Andreopoulos W."/>
            <person name="Tritt A."/>
            <person name="Riley R."/>
            <person name="Hundley H."/>
            <person name="Johnson J."/>
            <person name="Lipzen A."/>
            <person name="Barry K."/>
            <person name="Berbee M.L."/>
            <person name="Buchler N.E."/>
            <person name="Grigoriev I.V."/>
            <person name="Spatafora J.W."/>
            <person name="Stajich J.E."/>
            <person name="James T.Y."/>
        </authorList>
    </citation>
    <scope>NUCLEOTIDE SEQUENCE</scope>
    <source>
        <strain evidence="3">AG</strain>
    </source>
</reference>
<dbReference type="NCBIfam" id="TIGR00685">
    <property type="entry name" value="T6PP"/>
    <property type="match status" value="1"/>
</dbReference>
<evidence type="ECO:0000256" key="2">
    <source>
        <dbReference type="ARBA" id="ARBA00006330"/>
    </source>
</evidence>
<dbReference type="Gene3D" id="3.40.50.1000">
    <property type="entry name" value="HAD superfamily/HAD-like"/>
    <property type="match status" value="1"/>
</dbReference>
<dbReference type="GO" id="GO:0005992">
    <property type="term" value="P:trehalose biosynthetic process"/>
    <property type="evidence" value="ECO:0007669"/>
    <property type="project" value="InterPro"/>
</dbReference>
<dbReference type="InterPro" id="IPR036412">
    <property type="entry name" value="HAD-like_sf"/>
</dbReference>
<evidence type="ECO:0000313" key="3">
    <source>
        <dbReference type="EMBL" id="KAI8580052.1"/>
    </source>
</evidence>
<dbReference type="GeneID" id="75914063"/>
<dbReference type="GO" id="GO:0003825">
    <property type="term" value="F:alpha,alpha-trehalose-phosphate synthase (UDP-forming) activity"/>
    <property type="evidence" value="ECO:0007669"/>
    <property type="project" value="TreeGrafter"/>
</dbReference>
<dbReference type="InterPro" id="IPR006379">
    <property type="entry name" value="HAD-SF_hydro_IIB"/>
</dbReference>
<dbReference type="NCBIfam" id="TIGR01484">
    <property type="entry name" value="HAD-SF-IIB"/>
    <property type="match status" value="1"/>
</dbReference>
<dbReference type="CDD" id="cd01627">
    <property type="entry name" value="HAD_TPP"/>
    <property type="match status" value="1"/>
</dbReference>
<dbReference type="GO" id="GO:0005946">
    <property type="term" value="C:alpha,alpha-trehalose-phosphate synthase complex (UDP-forming)"/>
    <property type="evidence" value="ECO:0007669"/>
    <property type="project" value="TreeGrafter"/>
</dbReference>
<dbReference type="Gene3D" id="3.30.70.1020">
    <property type="entry name" value="Trehalose-6-phosphate phosphatase related protein, domain 2"/>
    <property type="match status" value="1"/>
</dbReference>
<sequence>MYQPGDTIWVNDYHLMLLPALLRQRLPDAIIGFFLHIPFPSSEIFRCLPTRKELLEGVLESDLIGFQTYSFARHFLQTCSRILSLEATPRGIQMDSHYVNIGIFPIGIDIAGFNEKRSQPDVGRWVEVLQEKYAGKKIIVARDKLDSIKGVRQKMLAFEQFLTNHPEWQGKVILIQVALSTTEQNELQAHITDVVSRVNSKFSNIAYQPIVFLHQDISFSQYLALLTTADAALITPLRDGMNLTSHEYVACQHDKHGPLILSEFTGTYGTFGACLRVNPWDYRQVSDAIHEALSMNDEEKYNRWQSLYDNVATNTAQYWAASFIAELDKVKADTSRRYSTHIPVLNPTTFGDTYAKTKKRLFMLDYDGTLAAFNKSPQSLPSPQRINQVLQKLSQDPNNTVYVLSGQSKDNMNIRLGNISTIGMSAESGAYIRQPGGQWEDVFDNVDVSWKPAVMEIFEYYTERTPGSSIENKDVSIVWHFGTADHPQFGAWLAAECQNHIMESIGKNTTVHAIAGKQNIEVIPRDITKAAVAARILQSVQPDFVMAIGDDRADEELFAYINKLNIPNTITCTVGAKSTEALYFVNGVHSVLTILENLP</sequence>
<comment type="caution">
    <text evidence="3">The sequence shown here is derived from an EMBL/GenBank/DDBJ whole genome shotgun (WGS) entry which is preliminary data.</text>
</comment>
<dbReference type="Pfam" id="PF02358">
    <property type="entry name" value="Trehalose_PPase"/>
    <property type="match status" value="1"/>
</dbReference>
<dbReference type="CDD" id="cd03788">
    <property type="entry name" value="GT20_TPS"/>
    <property type="match status" value="1"/>
</dbReference>
<dbReference type="PANTHER" id="PTHR10788">
    <property type="entry name" value="TREHALOSE-6-PHOSPHATE SYNTHASE"/>
    <property type="match status" value="1"/>
</dbReference>
<dbReference type="GO" id="GO:0004805">
    <property type="term" value="F:trehalose-phosphatase activity"/>
    <property type="evidence" value="ECO:0007669"/>
    <property type="project" value="TreeGrafter"/>
</dbReference>
<evidence type="ECO:0000256" key="1">
    <source>
        <dbReference type="ARBA" id="ARBA00005409"/>
    </source>
</evidence>
<dbReference type="InterPro" id="IPR023214">
    <property type="entry name" value="HAD_sf"/>
</dbReference>
<dbReference type="AlphaFoldDB" id="A0AAD5HDD4"/>
<dbReference type="FunFam" id="3.40.50.1000:FF:000052">
    <property type="entry name" value="Alpha,alpha-trehalose-phosphate synthase [UDP-forming] 6"/>
    <property type="match status" value="1"/>
</dbReference>
<dbReference type="PANTHER" id="PTHR10788:SF15">
    <property type="entry name" value="TREHALOSE SYNTHASE COMPLEX REGULATORY SUBUNIT TPS3-RELATED"/>
    <property type="match status" value="1"/>
</dbReference>
<keyword evidence="4" id="KW-1185">Reference proteome</keyword>
<gene>
    <name evidence="3" type="ORF">K450DRAFT_239130</name>
</gene>
<dbReference type="InterPro" id="IPR001830">
    <property type="entry name" value="Glyco_trans_20"/>
</dbReference>
<reference evidence="3" key="2">
    <citation type="journal article" date="2022" name="Proc. Natl. Acad. Sci. U.S.A.">
        <title>Diploid-dominant life cycles characterize the early evolution of Fungi.</title>
        <authorList>
            <person name="Amses K.R."/>
            <person name="Simmons D.R."/>
            <person name="Longcore J.E."/>
            <person name="Mondo S.J."/>
            <person name="Seto K."/>
            <person name="Jeronimo G.H."/>
            <person name="Bonds A.E."/>
            <person name="Quandt C.A."/>
            <person name="Davis W.J."/>
            <person name="Chang Y."/>
            <person name="Federici B.A."/>
            <person name="Kuo A."/>
            <person name="LaButti K."/>
            <person name="Pangilinan J."/>
            <person name="Andreopoulos W."/>
            <person name="Tritt A."/>
            <person name="Riley R."/>
            <person name="Hundley H."/>
            <person name="Johnson J."/>
            <person name="Lipzen A."/>
            <person name="Barry K."/>
            <person name="Lang B.F."/>
            <person name="Cuomo C.A."/>
            <person name="Buchler N.E."/>
            <person name="Grigoriev I.V."/>
            <person name="Spatafora J.W."/>
            <person name="Stajich J.E."/>
            <person name="James T.Y."/>
        </authorList>
    </citation>
    <scope>NUCLEOTIDE SEQUENCE</scope>
    <source>
        <strain evidence="3">AG</strain>
    </source>
</reference>
<dbReference type="Proteomes" id="UP001206595">
    <property type="component" value="Unassembled WGS sequence"/>
</dbReference>
<accession>A0AAD5HDD4</accession>
<dbReference type="FunFam" id="3.30.70.1020:FF:000001">
    <property type="entry name" value="Alpha,alpha-trehalose-phosphate synthase [UDP-forming] 1"/>
    <property type="match status" value="1"/>
</dbReference>
<proteinExistence type="inferred from homology"/>
<dbReference type="Gene3D" id="3.40.50.2000">
    <property type="entry name" value="Glycogen Phosphorylase B"/>
    <property type="match status" value="2"/>
</dbReference>
<protein>
    <submittedName>
        <fullName evidence="3">Uncharacterized protein</fullName>
    </submittedName>
</protein>
<name>A0AAD5HDD4_UMBRA</name>
<dbReference type="SUPFAM" id="SSF56784">
    <property type="entry name" value="HAD-like"/>
    <property type="match status" value="1"/>
</dbReference>
<evidence type="ECO:0000313" key="4">
    <source>
        <dbReference type="Proteomes" id="UP001206595"/>
    </source>
</evidence>
<organism evidence="3 4">
    <name type="scientific">Umbelopsis ramanniana AG</name>
    <dbReference type="NCBI Taxonomy" id="1314678"/>
    <lineage>
        <taxon>Eukaryota</taxon>
        <taxon>Fungi</taxon>
        <taxon>Fungi incertae sedis</taxon>
        <taxon>Mucoromycota</taxon>
        <taxon>Mucoromycotina</taxon>
        <taxon>Umbelopsidomycetes</taxon>
        <taxon>Umbelopsidales</taxon>
        <taxon>Umbelopsidaceae</taxon>
        <taxon>Umbelopsis</taxon>
    </lineage>
</organism>